<comment type="similarity">
    <text evidence="2 8">Belongs to the 4-toluene sulfonate uptake permease (TSUP) (TC 2.A.102) family.</text>
</comment>
<keyword evidence="4 8" id="KW-1003">Cell membrane</keyword>
<comment type="subcellular location">
    <subcellularLocation>
        <location evidence="1 8">Cell membrane</location>
        <topology evidence="1 8">Multi-pass membrane protein</topology>
    </subcellularLocation>
</comment>
<evidence type="ECO:0000256" key="2">
    <source>
        <dbReference type="ARBA" id="ARBA00009142"/>
    </source>
</evidence>
<feature type="transmembrane region" description="Helical" evidence="8">
    <location>
        <begin position="227"/>
        <end position="245"/>
    </location>
</feature>
<dbReference type="HOGENOM" id="CLU_054750_6_0_11"/>
<dbReference type="PATRIC" id="fig|1121362.3.peg.1348"/>
<accession>M1NLQ9</accession>
<dbReference type="RefSeq" id="WP_015400757.1">
    <property type="nucleotide sequence ID" value="NC_020302.1"/>
</dbReference>
<feature type="transmembrane region" description="Helical" evidence="8">
    <location>
        <begin position="196"/>
        <end position="215"/>
    </location>
</feature>
<proteinExistence type="inferred from homology"/>
<organism evidence="9 10">
    <name type="scientific">Corynebacterium halotolerans YIM 70093 = DSM 44683</name>
    <dbReference type="NCBI Taxonomy" id="1121362"/>
    <lineage>
        <taxon>Bacteria</taxon>
        <taxon>Bacillati</taxon>
        <taxon>Actinomycetota</taxon>
        <taxon>Actinomycetes</taxon>
        <taxon>Mycobacteriales</taxon>
        <taxon>Corynebacteriaceae</taxon>
        <taxon>Corynebacterium</taxon>
    </lineage>
</organism>
<feature type="transmembrane region" description="Helical" evidence="8">
    <location>
        <begin position="43"/>
        <end position="62"/>
    </location>
</feature>
<dbReference type="PANTHER" id="PTHR30269">
    <property type="entry name" value="TRANSMEMBRANE PROTEIN YFCA"/>
    <property type="match status" value="1"/>
</dbReference>
<keyword evidence="10" id="KW-1185">Reference proteome</keyword>
<dbReference type="Proteomes" id="UP000011723">
    <property type="component" value="Chromosome"/>
</dbReference>
<evidence type="ECO:0000256" key="3">
    <source>
        <dbReference type="ARBA" id="ARBA00022448"/>
    </source>
</evidence>
<sequence length="248" mass="25148">MLPGLLLLFVIVAIGSCLQRVSGMGLGLIAGPVLSVVMGPVEGILVVNALAVVNAAATTVTVRQNVDWRKFGLIASVLILGAVPGALLVREVSPPLLQALVGGVLLVALAVVTFGQDKVPRVSGRAPAVVAGVAGGFMNTLAGIAGPALTVYAQASRWPQQTYAATLQPIFMVAGFISFGIKLLTGAGSLADTHWLIWPVGVAAMALGIGSGIVFSRYIARGRARKLALALAAMGGVVVLVRGISGLV</sequence>
<keyword evidence="3" id="KW-0813">Transport</keyword>
<dbReference type="AlphaFoldDB" id="M1NLQ9"/>
<dbReference type="eggNOG" id="COG0730">
    <property type="taxonomic scope" value="Bacteria"/>
</dbReference>
<keyword evidence="7 8" id="KW-0472">Membrane</keyword>
<feature type="transmembrane region" description="Helical" evidence="8">
    <location>
        <begin position="71"/>
        <end position="89"/>
    </location>
</feature>
<protein>
    <recommendedName>
        <fullName evidence="8">Probable membrane transporter protein</fullName>
    </recommendedName>
</protein>
<keyword evidence="6 8" id="KW-1133">Transmembrane helix</keyword>
<name>M1NLQ9_9CORY</name>
<dbReference type="KEGG" id="chn:A605_06680"/>
<evidence type="ECO:0000256" key="6">
    <source>
        <dbReference type="ARBA" id="ARBA00022989"/>
    </source>
</evidence>
<feature type="transmembrane region" description="Helical" evidence="8">
    <location>
        <begin position="95"/>
        <end position="115"/>
    </location>
</feature>
<evidence type="ECO:0000256" key="4">
    <source>
        <dbReference type="ARBA" id="ARBA00022475"/>
    </source>
</evidence>
<dbReference type="Pfam" id="PF01925">
    <property type="entry name" value="TauE"/>
    <property type="match status" value="1"/>
</dbReference>
<dbReference type="STRING" id="1121362.A605_06680"/>
<dbReference type="PANTHER" id="PTHR30269:SF37">
    <property type="entry name" value="MEMBRANE TRANSPORTER PROTEIN"/>
    <property type="match status" value="1"/>
</dbReference>
<gene>
    <name evidence="9" type="ORF">A605_06680</name>
</gene>
<evidence type="ECO:0000256" key="8">
    <source>
        <dbReference type="RuleBase" id="RU363041"/>
    </source>
</evidence>
<reference evidence="9 10" key="1">
    <citation type="journal article" date="2012" name="Stand. Genomic Sci.">
        <title>Genome sequence of the halotolerant bacterium Corynebacterium halotolerans type strain YIM 70093(T) (= DSM 44683(T)).</title>
        <authorList>
            <person name="Ruckert C."/>
            <person name="Albersmeier A."/>
            <person name="Al-Dilaimi A."/>
            <person name="Niehaus K."/>
            <person name="Szczepanowski R."/>
            <person name="Kalinowski J."/>
        </authorList>
    </citation>
    <scope>NUCLEOTIDE SEQUENCE [LARGE SCALE GENOMIC DNA]</scope>
    <source>
        <strain evidence="9">YIM 70093</strain>
    </source>
</reference>
<dbReference type="InterPro" id="IPR002781">
    <property type="entry name" value="TM_pro_TauE-like"/>
</dbReference>
<evidence type="ECO:0000313" key="10">
    <source>
        <dbReference type="Proteomes" id="UP000011723"/>
    </source>
</evidence>
<dbReference type="GO" id="GO:0005886">
    <property type="term" value="C:plasma membrane"/>
    <property type="evidence" value="ECO:0007669"/>
    <property type="project" value="UniProtKB-SubCell"/>
</dbReference>
<evidence type="ECO:0000256" key="1">
    <source>
        <dbReference type="ARBA" id="ARBA00004651"/>
    </source>
</evidence>
<evidence type="ECO:0000313" key="9">
    <source>
        <dbReference type="EMBL" id="AGF72338.1"/>
    </source>
</evidence>
<dbReference type="EMBL" id="CP003697">
    <property type="protein sequence ID" value="AGF72338.1"/>
    <property type="molecule type" value="Genomic_DNA"/>
</dbReference>
<feature type="transmembrane region" description="Helical" evidence="8">
    <location>
        <begin position="163"/>
        <end position="184"/>
    </location>
</feature>
<dbReference type="InterPro" id="IPR052017">
    <property type="entry name" value="TSUP"/>
</dbReference>
<evidence type="ECO:0000256" key="5">
    <source>
        <dbReference type="ARBA" id="ARBA00022692"/>
    </source>
</evidence>
<evidence type="ECO:0000256" key="7">
    <source>
        <dbReference type="ARBA" id="ARBA00023136"/>
    </source>
</evidence>
<keyword evidence="5 8" id="KW-0812">Transmembrane</keyword>